<name>A0ABQ1F9D0_9SPHN</name>
<dbReference type="RefSeq" id="WP_188641741.1">
    <property type="nucleotide sequence ID" value="NZ_BMID01000001.1"/>
</dbReference>
<feature type="transmembrane region" description="Helical" evidence="6">
    <location>
        <begin position="12"/>
        <end position="27"/>
    </location>
</feature>
<dbReference type="InterPro" id="IPR012506">
    <property type="entry name" value="TMEM86B-like"/>
</dbReference>
<proteinExistence type="inferred from homology"/>
<keyword evidence="4 6" id="KW-1133">Transmembrane helix</keyword>
<evidence type="ECO:0000256" key="6">
    <source>
        <dbReference type="SAM" id="Phobius"/>
    </source>
</evidence>
<accession>A0ABQ1F9D0</accession>
<evidence type="ECO:0000313" key="7">
    <source>
        <dbReference type="EMBL" id="GGA03811.1"/>
    </source>
</evidence>
<feature type="transmembrane region" description="Helical" evidence="6">
    <location>
        <begin position="161"/>
        <end position="180"/>
    </location>
</feature>
<comment type="subcellular location">
    <subcellularLocation>
        <location evidence="1">Membrane</location>
        <topology evidence="1">Multi-pass membrane protein</topology>
    </subcellularLocation>
</comment>
<evidence type="ECO:0000256" key="2">
    <source>
        <dbReference type="ARBA" id="ARBA00007375"/>
    </source>
</evidence>
<comment type="similarity">
    <text evidence="2">Belongs to the TMEM86 family.</text>
</comment>
<dbReference type="Pfam" id="PF07947">
    <property type="entry name" value="YhhN"/>
    <property type="match status" value="1"/>
</dbReference>
<feature type="transmembrane region" description="Helical" evidence="6">
    <location>
        <begin position="113"/>
        <end position="130"/>
    </location>
</feature>
<dbReference type="Proteomes" id="UP000603317">
    <property type="component" value="Unassembled WGS sequence"/>
</dbReference>
<organism evidence="7 8">
    <name type="scientific">Blastomonas marina</name>
    <dbReference type="NCBI Taxonomy" id="1867408"/>
    <lineage>
        <taxon>Bacteria</taxon>
        <taxon>Pseudomonadati</taxon>
        <taxon>Pseudomonadota</taxon>
        <taxon>Alphaproteobacteria</taxon>
        <taxon>Sphingomonadales</taxon>
        <taxon>Sphingomonadaceae</taxon>
        <taxon>Blastomonas</taxon>
    </lineage>
</organism>
<dbReference type="PANTHER" id="PTHR31885">
    <property type="entry name" value="GH04784P"/>
    <property type="match status" value="1"/>
</dbReference>
<keyword evidence="5 6" id="KW-0472">Membrane</keyword>
<feature type="transmembrane region" description="Helical" evidence="6">
    <location>
        <begin position="136"/>
        <end position="154"/>
    </location>
</feature>
<dbReference type="PANTHER" id="PTHR31885:SF6">
    <property type="entry name" value="GH04784P"/>
    <property type="match status" value="1"/>
</dbReference>
<evidence type="ECO:0000313" key="8">
    <source>
        <dbReference type="Proteomes" id="UP000603317"/>
    </source>
</evidence>
<dbReference type="EMBL" id="BMID01000001">
    <property type="protein sequence ID" value="GGA03811.1"/>
    <property type="molecule type" value="Genomic_DNA"/>
</dbReference>
<evidence type="ECO:0000256" key="3">
    <source>
        <dbReference type="ARBA" id="ARBA00022692"/>
    </source>
</evidence>
<feature type="transmembrane region" description="Helical" evidence="6">
    <location>
        <begin position="59"/>
        <end position="77"/>
    </location>
</feature>
<evidence type="ECO:0000256" key="4">
    <source>
        <dbReference type="ARBA" id="ARBA00022989"/>
    </source>
</evidence>
<feature type="transmembrane region" description="Helical" evidence="6">
    <location>
        <begin position="33"/>
        <end position="52"/>
    </location>
</feature>
<keyword evidence="8" id="KW-1185">Reference proteome</keyword>
<evidence type="ECO:0000256" key="5">
    <source>
        <dbReference type="ARBA" id="ARBA00023136"/>
    </source>
</evidence>
<feature type="transmembrane region" description="Helical" evidence="6">
    <location>
        <begin position="192"/>
        <end position="210"/>
    </location>
</feature>
<reference evidence="8" key="1">
    <citation type="journal article" date="2019" name="Int. J. Syst. Evol. Microbiol.">
        <title>The Global Catalogue of Microorganisms (GCM) 10K type strain sequencing project: providing services to taxonomists for standard genome sequencing and annotation.</title>
        <authorList>
            <consortium name="The Broad Institute Genomics Platform"/>
            <consortium name="The Broad Institute Genome Sequencing Center for Infectious Disease"/>
            <person name="Wu L."/>
            <person name="Ma J."/>
        </authorList>
    </citation>
    <scope>NUCLEOTIDE SEQUENCE [LARGE SCALE GENOMIC DNA]</scope>
    <source>
        <strain evidence="8">CGMCC 1.15297</strain>
    </source>
</reference>
<keyword evidence="3 6" id="KW-0812">Transmembrane</keyword>
<comment type="caution">
    <text evidence="7">The sequence shown here is derived from an EMBL/GenBank/DDBJ whole genome shotgun (WGS) entry which is preliminary data.</text>
</comment>
<evidence type="ECO:0000256" key="1">
    <source>
        <dbReference type="ARBA" id="ARBA00004141"/>
    </source>
</evidence>
<feature type="transmembrane region" description="Helical" evidence="6">
    <location>
        <begin position="83"/>
        <end position="101"/>
    </location>
</feature>
<sequence>MPRAALIDRRPYLLLSLVLAIAYFFASDGRVPGLWLIAWKGSCVGVLALYAWDRGRGVDGALIALVMALGAAGDIGIELSLELGAGLFAIGHIVAIALYRRNARTKIVSSQKLAAYALLLGTPLLTVMIAAPQEGWMLATIYALALGMMAASAWTSRFSRYQVGIGAVLFVVSDLVIFAREAERLDPGIAEWLVWPLYYLGQFLIVTGVVQRLRGERHAPDAA</sequence>
<gene>
    <name evidence="7" type="ORF">GCM10010923_10940</name>
</gene>
<protein>
    <submittedName>
        <fullName evidence="7">Lysoplasmalogenase</fullName>
    </submittedName>
</protein>